<protein>
    <recommendedName>
        <fullName evidence="1">DNA (cytosine-5-)-methyltransferase</fullName>
        <ecNumber evidence="1">2.1.1.37</ecNumber>
    </recommendedName>
</protein>
<dbReference type="NCBIfam" id="TIGR00675">
    <property type="entry name" value="dcm"/>
    <property type="match status" value="1"/>
</dbReference>
<dbReference type="PANTHER" id="PTHR46098">
    <property type="entry name" value="TRNA (CYTOSINE(38)-C(5))-METHYLTRANSFERASE"/>
    <property type="match status" value="1"/>
</dbReference>
<reference evidence="5" key="1">
    <citation type="journal article" date="2020" name="Nature">
        <title>Giant virus diversity and host interactions through global metagenomics.</title>
        <authorList>
            <person name="Schulz F."/>
            <person name="Roux S."/>
            <person name="Paez-Espino D."/>
            <person name="Jungbluth S."/>
            <person name="Walsh D.A."/>
            <person name="Denef V.J."/>
            <person name="McMahon K.D."/>
            <person name="Konstantinidis K.T."/>
            <person name="Eloe-Fadrosh E.A."/>
            <person name="Kyrpides N.C."/>
            <person name="Woyke T."/>
        </authorList>
    </citation>
    <scope>NUCLEOTIDE SEQUENCE</scope>
    <source>
        <strain evidence="5">GVMAG-M-3300023184-135</strain>
    </source>
</reference>
<dbReference type="SUPFAM" id="SSF53335">
    <property type="entry name" value="S-adenosyl-L-methionine-dependent methyltransferases"/>
    <property type="match status" value="1"/>
</dbReference>
<accession>A0A6C0HKX1</accession>
<evidence type="ECO:0000256" key="4">
    <source>
        <dbReference type="ARBA" id="ARBA00022691"/>
    </source>
</evidence>
<dbReference type="Gene3D" id="3.40.50.150">
    <property type="entry name" value="Vaccinia Virus protein VP39"/>
    <property type="match status" value="1"/>
</dbReference>
<dbReference type="PANTHER" id="PTHR46098:SF1">
    <property type="entry name" value="TRNA (CYTOSINE(38)-C(5))-METHYLTRANSFERASE"/>
    <property type="match status" value="1"/>
</dbReference>
<keyword evidence="3" id="KW-0808">Transferase</keyword>
<sequence length="381" mass="43622">MPPFKFVDLFCGIGGFHVALKRLGGECVFASDIDEKCQDVYAANFGLRPVGDITRVSAEDVPAHDVLAAGFPCNPFSNGGHRLGLLDYRGTLFYEIARIVEHHKPRILLLENVKHILTIQDGEVLRTIMETFRNLGYAMKTVTMSPDEFGIPQNRQRVYFMGVRGLEGEDVAAPPAPVNAPVEILQHGVEGFGVKEDVEAAFDAWTEALPVIREADVKHPVLVDMFYNTEDDLMQYPAWERKYIEQNRALYERNPEFWDEWVARHCDILEKRAVYRKLEWQVGEILDGDTMWNHFIQLRQSGMRVKKATFFPTLVAMVQTPIYGPEKRFLTPRECARLQSFPDEHILHAKNPTAYKQLGNSVNVNVVEHIMRHLLESYYAE</sequence>
<dbReference type="AlphaFoldDB" id="A0A6C0HKX1"/>
<dbReference type="PROSITE" id="PS00094">
    <property type="entry name" value="C5_MTASE_1"/>
    <property type="match status" value="1"/>
</dbReference>
<dbReference type="PRINTS" id="PR00105">
    <property type="entry name" value="C5METTRFRASE"/>
</dbReference>
<dbReference type="GO" id="GO:0032259">
    <property type="term" value="P:methylation"/>
    <property type="evidence" value="ECO:0007669"/>
    <property type="project" value="UniProtKB-KW"/>
</dbReference>
<evidence type="ECO:0000256" key="3">
    <source>
        <dbReference type="ARBA" id="ARBA00022679"/>
    </source>
</evidence>
<evidence type="ECO:0000313" key="5">
    <source>
        <dbReference type="EMBL" id="QHT81054.1"/>
    </source>
</evidence>
<dbReference type="InterPro" id="IPR029063">
    <property type="entry name" value="SAM-dependent_MTases_sf"/>
</dbReference>
<dbReference type="EC" id="2.1.1.37" evidence="1"/>
<dbReference type="PROSITE" id="PS00095">
    <property type="entry name" value="C5_MTASE_2"/>
    <property type="match status" value="1"/>
</dbReference>
<dbReference type="Pfam" id="PF00145">
    <property type="entry name" value="DNA_methylase"/>
    <property type="match status" value="1"/>
</dbReference>
<dbReference type="PROSITE" id="PS51679">
    <property type="entry name" value="SAM_MT_C5"/>
    <property type="match status" value="1"/>
</dbReference>
<dbReference type="CDD" id="cd00315">
    <property type="entry name" value="Cyt_C5_DNA_methylase"/>
    <property type="match status" value="1"/>
</dbReference>
<dbReference type="GO" id="GO:0003886">
    <property type="term" value="F:DNA (cytosine-5-)-methyltransferase activity"/>
    <property type="evidence" value="ECO:0007669"/>
    <property type="project" value="UniProtKB-EC"/>
</dbReference>
<dbReference type="EMBL" id="MN739976">
    <property type="protein sequence ID" value="QHT81054.1"/>
    <property type="molecule type" value="Genomic_DNA"/>
</dbReference>
<dbReference type="InterPro" id="IPR050750">
    <property type="entry name" value="C5-MTase"/>
</dbReference>
<keyword evidence="2" id="KW-0489">Methyltransferase</keyword>
<evidence type="ECO:0000256" key="2">
    <source>
        <dbReference type="ARBA" id="ARBA00022603"/>
    </source>
</evidence>
<keyword evidence="4" id="KW-0949">S-adenosyl-L-methionine</keyword>
<proteinExistence type="predicted"/>
<name>A0A6C0HKX1_9ZZZZ</name>
<dbReference type="InterPro" id="IPR018117">
    <property type="entry name" value="C5_DNA_meth_AS"/>
</dbReference>
<dbReference type="InterPro" id="IPR031303">
    <property type="entry name" value="C5_meth_CS"/>
</dbReference>
<organism evidence="5">
    <name type="scientific">viral metagenome</name>
    <dbReference type="NCBI Taxonomy" id="1070528"/>
    <lineage>
        <taxon>unclassified sequences</taxon>
        <taxon>metagenomes</taxon>
        <taxon>organismal metagenomes</taxon>
    </lineage>
</organism>
<dbReference type="InterPro" id="IPR001525">
    <property type="entry name" value="C5_MeTfrase"/>
</dbReference>
<dbReference type="Gene3D" id="3.90.120.10">
    <property type="entry name" value="DNA Methylase, subunit A, domain 2"/>
    <property type="match status" value="1"/>
</dbReference>
<evidence type="ECO:0000256" key="1">
    <source>
        <dbReference type="ARBA" id="ARBA00011975"/>
    </source>
</evidence>